<proteinExistence type="predicted"/>
<keyword evidence="3" id="KW-1185">Reference proteome</keyword>
<dbReference type="EMBL" id="VSRR010000037">
    <property type="protein sequence ID" value="MPC08628.1"/>
    <property type="molecule type" value="Genomic_DNA"/>
</dbReference>
<sequence length="70" mass="7556">MLTTARPKNRCEEEIFSSLCSHSFHPPPTLFPLVHYSYPSSSSSSSSFSSSSSSSSSLRVHSSAVCLAQE</sequence>
<feature type="compositionally biased region" description="Low complexity" evidence="1">
    <location>
        <begin position="40"/>
        <end position="57"/>
    </location>
</feature>
<evidence type="ECO:0000313" key="2">
    <source>
        <dbReference type="EMBL" id="MPC08628.1"/>
    </source>
</evidence>
<protein>
    <submittedName>
        <fullName evidence="2">Uncharacterized protein</fullName>
    </submittedName>
</protein>
<accession>A0A5B7CHF0</accession>
<feature type="region of interest" description="Disordered" evidence="1">
    <location>
        <begin position="38"/>
        <end position="70"/>
    </location>
</feature>
<evidence type="ECO:0000256" key="1">
    <source>
        <dbReference type="SAM" id="MobiDB-lite"/>
    </source>
</evidence>
<dbReference type="Proteomes" id="UP000324222">
    <property type="component" value="Unassembled WGS sequence"/>
</dbReference>
<organism evidence="2 3">
    <name type="scientific">Portunus trituberculatus</name>
    <name type="common">Swimming crab</name>
    <name type="synonym">Neptunus trituberculatus</name>
    <dbReference type="NCBI Taxonomy" id="210409"/>
    <lineage>
        <taxon>Eukaryota</taxon>
        <taxon>Metazoa</taxon>
        <taxon>Ecdysozoa</taxon>
        <taxon>Arthropoda</taxon>
        <taxon>Crustacea</taxon>
        <taxon>Multicrustacea</taxon>
        <taxon>Malacostraca</taxon>
        <taxon>Eumalacostraca</taxon>
        <taxon>Eucarida</taxon>
        <taxon>Decapoda</taxon>
        <taxon>Pleocyemata</taxon>
        <taxon>Brachyura</taxon>
        <taxon>Eubrachyura</taxon>
        <taxon>Portunoidea</taxon>
        <taxon>Portunidae</taxon>
        <taxon>Portuninae</taxon>
        <taxon>Portunus</taxon>
    </lineage>
</organism>
<evidence type="ECO:0000313" key="3">
    <source>
        <dbReference type="Proteomes" id="UP000324222"/>
    </source>
</evidence>
<comment type="caution">
    <text evidence="2">The sequence shown here is derived from an EMBL/GenBank/DDBJ whole genome shotgun (WGS) entry which is preliminary data.</text>
</comment>
<reference evidence="2 3" key="1">
    <citation type="submission" date="2019-05" db="EMBL/GenBank/DDBJ databases">
        <title>Another draft genome of Portunus trituberculatus and its Hox gene families provides insights of decapod evolution.</title>
        <authorList>
            <person name="Jeong J.-H."/>
            <person name="Song I."/>
            <person name="Kim S."/>
            <person name="Choi T."/>
            <person name="Kim D."/>
            <person name="Ryu S."/>
            <person name="Kim W."/>
        </authorList>
    </citation>
    <scope>NUCLEOTIDE SEQUENCE [LARGE SCALE GENOMIC DNA]</scope>
    <source>
        <tissue evidence="2">Muscle</tissue>
    </source>
</reference>
<gene>
    <name evidence="2" type="ORF">E2C01_001218</name>
</gene>
<dbReference type="AlphaFoldDB" id="A0A5B7CHF0"/>
<name>A0A5B7CHF0_PORTR</name>